<evidence type="ECO:0000259" key="10">
    <source>
        <dbReference type="Pfam" id="PF02729"/>
    </source>
</evidence>
<dbReference type="Pfam" id="PF00185">
    <property type="entry name" value="OTCace"/>
    <property type="match status" value="1"/>
</dbReference>
<protein>
    <recommendedName>
        <fullName evidence="5 8">Ornithine carbamoyltransferase</fullName>
        <shortName evidence="8">OTCase</shortName>
        <ecNumber evidence="4 8">2.1.3.3</ecNumber>
    </recommendedName>
</protein>
<dbReference type="GO" id="GO:0004585">
    <property type="term" value="F:ornithine carbamoyltransferase activity"/>
    <property type="evidence" value="ECO:0007669"/>
    <property type="project" value="UniProtKB-UniRule"/>
</dbReference>
<keyword evidence="12" id="KW-1185">Reference proteome</keyword>
<dbReference type="FunFam" id="3.40.50.1370:FF:000008">
    <property type="entry name" value="Ornithine carbamoyltransferase"/>
    <property type="match status" value="1"/>
</dbReference>
<dbReference type="PRINTS" id="PR00100">
    <property type="entry name" value="AOTCASE"/>
</dbReference>
<feature type="binding site" evidence="8">
    <location>
        <position position="176"/>
    </location>
    <ligand>
        <name>L-ornithine</name>
        <dbReference type="ChEBI" id="CHEBI:46911"/>
    </ligand>
</feature>
<feature type="binding site" evidence="8">
    <location>
        <begin position="145"/>
        <end position="148"/>
    </location>
    <ligand>
        <name>carbamoyl phosphate</name>
        <dbReference type="ChEBI" id="CHEBI:58228"/>
    </ligand>
</feature>
<evidence type="ECO:0000256" key="8">
    <source>
        <dbReference type="HAMAP-Rule" id="MF_01109"/>
    </source>
</evidence>
<evidence type="ECO:0000313" key="12">
    <source>
        <dbReference type="Proteomes" id="UP000661691"/>
    </source>
</evidence>
<evidence type="ECO:0000256" key="4">
    <source>
        <dbReference type="ARBA" id="ARBA00013007"/>
    </source>
</evidence>
<keyword evidence="8" id="KW-0963">Cytoplasm</keyword>
<dbReference type="PANTHER" id="PTHR45753:SF3">
    <property type="entry name" value="ORNITHINE TRANSCARBAMYLASE, MITOCHONDRIAL"/>
    <property type="match status" value="1"/>
</dbReference>
<comment type="pathway">
    <text evidence="2">Amino-acid biosynthesis; L-arginine biosynthesis; L-arginine from L-ornithine and carbamoyl phosphate: step 1/3.</text>
</comment>
<feature type="binding site" evidence="8">
    <location>
        <position position="94"/>
    </location>
    <ligand>
        <name>carbamoyl phosphate</name>
        <dbReference type="ChEBI" id="CHEBI:58228"/>
    </ligand>
</feature>
<comment type="caution">
    <text evidence="11">The sequence shown here is derived from an EMBL/GenBank/DDBJ whole genome shotgun (WGS) entry which is preliminary data.</text>
</comment>
<name>A0A926N9W0_9BACL</name>
<dbReference type="GO" id="GO:0005737">
    <property type="term" value="C:cytoplasm"/>
    <property type="evidence" value="ECO:0007669"/>
    <property type="project" value="UniProtKB-SubCell"/>
</dbReference>
<dbReference type="NCBIfam" id="TIGR00658">
    <property type="entry name" value="orni_carb_tr"/>
    <property type="match status" value="1"/>
</dbReference>
<feature type="binding site" evidence="8">
    <location>
        <position position="240"/>
    </location>
    <ligand>
        <name>L-ornithine</name>
        <dbReference type="ChEBI" id="CHEBI:46911"/>
    </ligand>
</feature>
<accession>A0A926N9W0</accession>
<dbReference type="NCBIfam" id="NF001986">
    <property type="entry name" value="PRK00779.1"/>
    <property type="match status" value="1"/>
</dbReference>
<dbReference type="InterPro" id="IPR006130">
    <property type="entry name" value="Asp/Orn_carbamoylTrfase"/>
</dbReference>
<dbReference type="GO" id="GO:0016597">
    <property type="term" value="F:amino acid binding"/>
    <property type="evidence" value="ECO:0007669"/>
    <property type="project" value="InterPro"/>
</dbReference>
<dbReference type="InterPro" id="IPR024904">
    <property type="entry name" value="OTCase_ArgI"/>
</dbReference>
<comment type="subcellular location">
    <subcellularLocation>
        <location evidence="8">Cytoplasm</location>
    </subcellularLocation>
</comment>
<dbReference type="PROSITE" id="PS00097">
    <property type="entry name" value="CARBAMOYLTRANSFERASE"/>
    <property type="match status" value="1"/>
</dbReference>
<evidence type="ECO:0000256" key="5">
    <source>
        <dbReference type="ARBA" id="ARBA00016634"/>
    </source>
</evidence>
<dbReference type="RefSeq" id="WP_191140457.1">
    <property type="nucleotide sequence ID" value="NZ_JACXAG020000006.1"/>
</dbReference>
<dbReference type="GO" id="GO:0019240">
    <property type="term" value="P:citrulline biosynthetic process"/>
    <property type="evidence" value="ECO:0007669"/>
    <property type="project" value="TreeGrafter"/>
</dbReference>
<dbReference type="Proteomes" id="UP000661691">
    <property type="component" value="Unassembled WGS sequence"/>
</dbReference>
<gene>
    <name evidence="11" type="primary">argF</name>
    <name evidence="11" type="ORF">IC620_09215</name>
</gene>
<feature type="domain" description="Aspartate/ornithine carbamoyltransferase Asp/Orn-binding" evidence="9">
    <location>
        <begin position="165"/>
        <end position="318"/>
    </location>
</feature>
<dbReference type="AlphaFoldDB" id="A0A926N9W0"/>
<evidence type="ECO:0000256" key="7">
    <source>
        <dbReference type="ARBA" id="ARBA00048772"/>
    </source>
</evidence>
<dbReference type="InterPro" id="IPR036901">
    <property type="entry name" value="Asp/Orn_carbamoylTrfase_sf"/>
</dbReference>
<dbReference type="GO" id="GO:0042450">
    <property type="term" value="P:L-arginine biosynthetic process via ornithine"/>
    <property type="evidence" value="ECO:0007669"/>
    <property type="project" value="UniProtKB-UniRule"/>
</dbReference>
<dbReference type="InterPro" id="IPR006132">
    <property type="entry name" value="Asp/Orn_carbamoyltranf_P-bd"/>
</dbReference>
<comment type="catalytic activity">
    <reaction evidence="7 8">
        <text>carbamoyl phosphate + L-ornithine = L-citrulline + phosphate + H(+)</text>
        <dbReference type="Rhea" id="RHEA:19513"/>
        <dbReference type="ChEBI" id="CHEBI:15378"/>
        <dbReference type="ChEBI" id="CHEBI:43474"/>
        <dbReference type="ChEBI" id="CHEBI:46911"/>
        <dbReference type="ChEBI" id="CHEBI:57743"/>
        <dbReference type="ChEBI" id="CHEBI:58228"/>
        <dbReference type="EC" id="2.1.3.3"/>
    </reaction>
</comment>
<dbReference type="HAMAP" id="MF_01109">
    <property type="entry name" value="OTCase"/>
    <property type="match status" value="1"/>
</dbReference>
<dbReference type="Pfam" id="PF02729">
    <property type="entry name" value="OTCace_N"/>
    <property type="match status" value="1"/>
</dbReference>
<feature type="binding site" evidence="8">
    <location>
        <begin position="244"/>
        <end position="245"/>
    </location>
    <ligand>
        <name>L-ornithine</name>
        <dbReference type="ChEBI" id="CHEBI:46911"/>
    </ligand>
</feature>
<evidence type="ECO:0000256" key="3">
    <source>
        <dbReference type="ARBA" id="ARBA00007805"/>
    </source>
</evidence>
<dbReference type="InterPro" id="IPR002292">
    <property type="entry name" value="Orn/put_carbamltrans"/>
</dbReference>
<proteinExistence type="inferred from homology"/>
<comment type="similarity">
    <text evidence="3 8">Belongs to the aspartate/ornithine carbamoyltransferase superfamily. OTCase family.</text>
</comment>
<evidence type="ECO:0000256" key="1">
    <source>
        <dbReference type="ARBA" id="ARBA00003822"/>
    </source>
</evidence>
<organism evidence="11 12">
    <name type="scientific">Polycladospora coralii</name>
    <dbReference type="NCBI Taxonomy" id="2771432"/>
    <lineage>
        <taxon>Bacteria</taxon>
        <taxon>Bacillati</taxon>
        <taxon>Bacillota</taxon>
        <taxon>Bacilli</taxon>
        <taxon>Bacillales</taxon>
        <taxon>Thermoactinomycetaceae</taxon>
        <taxon>Polycladospora</taxon>
    </lineage>
</organism>
<dbReference type="EC" id="2.1.3.3" evidence="4 8"/>
<dbReference type="PRINTS" id="PR00102">
    <property type="entry name" value="OTCASE"/>
</dbReference>
<evidence type="ECO:0000259" key="9">
    <source>
        <dbReference type="Pfam" id="PF00185"/>
    </source>
</evidence>
<keyword evidence="6 8" id="KW-0808">Transferase</keyword>
<dbReference type="PANTHER" id="PTHR45753">
    <property type="entry name" value="ORNITHINE CARBAMOYLTRANSFERASE, MITOCHONDRIAL"/>
    <property type="match status" value="1"/>
</dbReference>
<dbReference type="EMBL" id="JACXAH010000011">
    <property type="protein sequence ID" value="MBD1372532.1"/>
    <property type="molecule type" value="Genomic_DNA"/>
</dbReference>
<feature type="binding site" evidence="8">
    <location>
        <position position="308"/>
    </location>
    <ligand>
        <name>carbamoyl phosphate</name>
        <dbReference type="ChEBI" id="CHEBI:58228"/>
    </ligand>
</feature>
<comment type="function">
    <text evidence="1">Reversibly catalyzes the transfer of the carbamoyl group from carbamoyl phosphate (CP) to the N(epsilon) atom of ornithine (ORN) to produce L-citrulline.</text>
</comment>
<sequence length="327" mass="36124">MSTVQNQIISPYNSMKGKDFLKLSDFNATEVKKLLQLALQLKEEHKKGIHRTSLKGKNLALLFDKASTRTRVSFTVGMTQLGGSTITLTREASQLGRGETIADTAKTLSQYVDALVIRTDQDDILQTFAEHASIPVINGLTHLYHPCQALADLMTLQELKGDLTQVTLTYIGDGNNVLHSLLIGAALMGMHLRFATPRQYSPDNTIYQQALKIAKFTGSKLEVYSSPLQAAYEADAIYTDVWASMGQESEKAKRKLDFAGFTVNQKVMDLANPDALFMHCLPAYRGLEVSADVIEGKQSVVFQQAENRLHVQKSLLMALLSNEGEIV</sequence>
<feature type="binding site" evidence="8">
    <location>
        <begin position="67"/>
        <end position="70"/>
    </location>
    <ligand>
        <name>carbamoyl phosphate</name>
        <dbReference type="ChEBI" id="CHEBI:58228"/>
    </ligand>
</feature>
<dbReference type="InterPro" id="IPR006131">
    <property type="entry name" value="Asp_carbamoyltransf_Asp/Orn-bd"/>
</dbReference>
<evidence type="ECO:0000256" key="6">
    <source>
        <dbReference type="ARBA" id="ARBA00022679"/>
    </source>
</evidence>
<dbReference type="SUPFAM" id="SSF53671">
    <property type="entry name" value="Aspartate/ornithine carbamoyltransferase"/>
    <property type="match status" value="1"/>
</dbReference>
<evidence type="ECO:0000313" key="11">
    <source>
        <dbReference type="EMBL" id="MBD1372532.1"/>
    </source>
</evidence>
<feature type="domain" description="Aspartate/ornithine carbamoyltransferase carbamoyl-P binding" evidence="10">
    <location>
        <begin position="18"/>
        <end position="158"/>
    </location>
</feature>
<feature type="binding site" evidence="8">
    <location>
        <position position="118"/>
    </location>
    <ligand>
        <name>carbamoyl phosphate</name>
        <dbReference type="ChEBI" id="CHEBI:58228"/>
    </ligand>
</feature>
<dbReference type="Gene3D" id="3.40.50.1370">
    <property type="entry name" value="Aspartate/ornithine carbamoyltransferase"/>
    <property type="match status" value="2"/>
</dbReference>
<reference evidence="11" key="1">
    <citation type="submission" date="2020-09" db="EMBL/GenBank/DDBJ databases">
        <title>A novel bacterium of genus Hazenella, isolated from South China Sea.</title>
        <authorList>
            <person name="Huang H."/>
            <person name="Mo K."/>
            <person name="Hu Y."/>
        </authorList>
    </citation>
    <scope>NUCLEOTIDE SEQUENCE</scope>
    <source>
        <strain evidence="11">IB182357</strain>
    </source>
</reference>
<evidence type="ECO:0000256" key="2">
    <source>
        <dbReference type="ARBA" id="ARBA00004975"/>
    </source>
</evidence>
<feature type="binding site" evidence="8">
    <location>
        <begin position="280"/>
        <end position="281"/>
    </location>
    <ligand>
        <name>carbamoyl phosphate</name>
        <dbReference type="ChEBI" id="CHEBI:58228"/>
    </ligand>
</feature>